<feature type="region of interest" description="Disordered" evidence="1">
    <location>
        <begin position="1"/>
        <end position="26"/>
    </location>
</feature>
<dbReference type="Pfam" id="PF25759">
    <property type="entry name" value="HP1_ORF34"/>
    <property type="match status" value="1"/>
</dbReference>
<feature type="compositionally biased region" description="Polar residues" evidence="1">
    <location>
        <begin position="1"/>
        <end position="18"/>
    </location>
</feature>
<evidence type="ECO:0008006" key="4">
    <source>
        <dbReference type="Google" id="ProtNLM"/>
    </source>
</evidence>
<keyword evidence="3" id="KW-1185">Reference proteome</keyword>
<reference evidence="2 3" key="1">
    <citation type="submission" date="2020-10" db="EMBL/GenBank/DDBJ databases">
        <title>Genome Sequencing of Rodentibacter spp. strain DSM111151.</title>
        <authorList>
            <person name="Benga L."/>
            <person name="Lautwein T."/>
        </authorList>
    </citation>
    <scope>NUCLEOTIDE SEQUENCE [LARGE SCALE GENOMIC DNA]</scope>
    <source>
        <strain evidence="2 3">DSM 111151</strain>
    </source>
</reference>
<accession>A0ABX6UYM6</accession>
<sequence>MPSLSLVAQRQSPQTAPSANVPKRNPSVQLALNGTPIYLHNILMTVSVKREEKDMSGQKSSTKKSDKGIKAKELRVTGFIPYSRKEWLTQLFNFAESEDKKGEQSKYRVSCTAAEAVNMREVQFSDEVSATEQNGQLGWAVAFTLREVNSVAEKKDQRKKKPKAKAQGEKAPTAQATNKSAVENSGKSEQPKDERKGIAKDIDDFFGGIDG</sequence>
<proteinExistence type="predicted"/>
<dbReference type="InterPro" id="IPR057869">
    <property type="entry name" value="HP1_YO34"/>
</dbReference>
<dbReference type="EMBL" id="CP063056">
    <property type="protein sequence ID" value="QPB43078.1"/>
    <property type="molecule type" value="Genomic_DNA"/>
</dbReference>
<evidence type="ECO:0000256" key="1">
    <source>
        <dbReference type="SAM" id="MobiDB-lite"/>
    </source>
</evidence>
<protein>
    <recommendedName>
        <fullName evidence="4">Phage protein</fullName>
    </recommendedName>
</protein>
<feature type="compositionally biased region" description="Basic and acidic residues" evidence="1">
    <location>
        <begin position="189"/>
        <end position="203"/>
    </location>
</feature>
<feature type="region of interest" description="Disordered" evidence="1">
    <location>
        <begin position="151"/>
        <end position="211"/>
    </location>
</feature>
<feature type="compositionally biased region" description="Polar residues" evidence="1">
    <location>
        <begin position="174"/>
        <end position="188"/>
    </location>
</feature>
<evidence type="ECO:0000313" key="3">
    <source>
        <dbReference type="Proteomes" id="UP000663069"/>
    </source>
</evidence>
<gene>
    <name evidence="2" type="ORF">IHV77_02885</name>
</gene>
<evidence type="ECO:0000313" key="2">
    <source>
        <dbReference type="EMBL" id="QPB43078.1"/>
    </source>
</evidence>
<name>A0ABX6UYM6_9PAST</name>
<organism evidence="2 3">
    <name type="scientific">Rodentibacter haemolyticus</name>
    <dbReference type="NCBI Taxonomy" id="2778911"/>
    <lineage>
        <taxon>Bacteria</taxon>
        <taxon>Pseudomonadati</taxon>
        <taxon>Pseudomonadota</taxon>
        <taxon>Gammaproteobacteria</taxon>
        <taxon>Pasteurellales</taxon>
        <taxon>Pasteurellaceae</taxon>
        <taxon>Rodentibacter</taxon>
    </lineage>
</organism>
<dbReference type="RefSeq" id="WP_194812655.1">
    <property type="nucleotide sequence ID" value="NZ_CP063056.1"/>
</dbReference>
<dbReference type="Proteomes" id="UP000663069">
    <property type="component" value="Chromosome"/>
</dbReference>